<evidence type="ECO:0000256" key="2">
    <source>
        <dbReference type="SAM" id="MobiDB-lite"/>
    </source>
</evidence>
<dbReference type="InterPro" id="IPR001320">
    <property type="entry name" value="Iontro_rcpt_C"/>
</dbReference>
<proteinExistence type="predicted"/>
<dbReference type="CDD" id="cd13624">
    <property type="entry name" value="PBP2_Arg_Lys_His"/>
    <property type="match status" value="1"/>
</dbReference>
<dbReference type="AlphaFoldDB" id="A0ABD5NDC3"/>
<dbReference type="PANTHER" id="PTHR35936:SF17">
    <property type="entry name" value="ARGININE-BINDING EXTRACELLULAR PROTEIN ARTP"/>
    <property type="match status" value="1"/>
</dbReference>
<evidence type="ECO:0000256" key="1">
    <source>
        <dbReference type="ARBA" id="ARBA00022729"/>
    </source>
</evidence>
<dbReference type="EMBL" id="JBHRWN010000002">
    <property type="protein sequence ID" value="MFC3477082.1"/>
    <property type="molecule type" value="Genomic_DNA"/>
</dbReference>
<keyword evidence="6" id="KW-1185">Reference proteome</keyword>
<dbReference type="RefSeq" id="WP_232571784.1">
    <property type="nucleotide sequence ID" value="NZ_CP089466.1"/>
</dbReference>
<gene>
    <name evidence="5" type="ORF">ACFOKC_05020</name>
</gene>
<dbReference type="SUPFAM" id="SSF53850">
    <property type="entry name" value="Periplasmic binding protein-like II"/>
    <property type="match status" value="1"/>
</dbReference>
<evidence type="ECO:0000259" key="3">
    <source>
        <dbReference type="SMART" id="SM00062"/>
    </source>
</evidence>
<dbReference type="SMART" id="SM00079">
    <property type="entry name" value="PBPe"/>
    <property type="match status" value="1"/>
</dbReference>
<feature type="domain" description="Solute-binding protein family 3/N-terminal" evidence="3">
    <location>
        <begin position="36"/>
        <end position="261"/>
    </location>
</feature>
<feature type="region of interest" description="Disordered" evidence="2">
    <location>
        <begin position="135"/>
        <end position="155"/>
    </location>
</feature>
<dbReference type="GeneID" id="69116996"/>
<dbReference type="Proteomes" id="UP001595660">
    <property type="component" value="Unassembled WGS sequence"/>
</dbReference>
<dbReference type="InterPro" id="IPR001638">
    <property type="entry name" value="Solute-binding_3/MltF_N"/>
</dbReference>
<accession>A0ABD5NDC3</accession>
<dbReference type="SMART" id="SM00062">
    <property type="entry name" value="PBPb"/>
    <property type="match status" value="1"/>
</dbReference>
<feature type="domain" description="Ionotropic glutamate receptor C-terminal" evidence="4">
    <location>
        <begin position="36"/>
        <end position="260"/>
    </location>
</feature>
<name>A0ABD5NDC3_9EURY</name>
<keyword evidence="1" id="KW-0732">Signal</keyword>
<evidence type="ECO:0000313" key="5">
    <source>
        <dbReference type="EMBL" id="MFC3477082.1"/>
    </source>
</evidence>
<dbReference type="InterPro" id="IPR006311">
    <property type="entry name" value="TAT_signal"/>
</dbReference>
<dbReference type="Gene3D" id="3.40.190.10">
    <property type="entry name" value="Periplasmic binding protein-like II"/>
    <property type="match status" value="2"/>
</dbReference>
<comment type="caution">
    <text evidence="5">The sequence shown here is derived from an EMBL/GenBank/DDBJ whole genome shotgun (WGS) entry which is preliminary data.</text>
</comment>
<sequence>MTDISRRTYLKSVGGTGVALSVAGCSSILGGGSAGTIVPGTASGFPPFEFVNEQGELVGFDVDLLTAVVDETDYELGEWSDLNFDTLITALQNDQIDTIAAAMTITEGRDETIDFTDPYYDANQAVLVRENSDFRPSGTGDLADRPIGAQSGTTGESEMQALVEEGVVSESQTTAYENYVLAVQDLVNGNVDAVIVDTPVAETFVADRPVVSAFTIETGEQYGFGVRTNDDDRQQALNEGLQAVMDDGTYEELTRKWFASE</sequence>
<evidence type="ECO:0000313" key="6">
    <source>
        <dbReference type="Proteomes" id="UP001595660"/>
    </source>
</evidence>
<dbReference type="PROSITE" id="PS51257">
    <property type="entry name" value="PROKAR_LIPOPROTEIN"/>
    <property type="match status" value="1"/>
</dbReference>
<evidence type="ECO:0000259" key="4">
    <source>
        <dbReference type="SMART" id="SM00079"/>
    </source>
</evidence>
<dbReference type="PROSITE" id="PS51318">
    <property type="entry name" value="TAT"/>
    <property type="match status" value="1"/>
</dbReference>
<dbReference type="PANTHER" id="PTHR35936">
    <property type="entry name" value="MEMBRANE-BOUND LYTIC MUREIN TRANSGLYCOSYLASE F"/>
    <property type="match status" value="1"/>
</dbReference>
<organism evidence="5 6">
    <name type="scientific">Halobacterium litoreum</name>
    <dbReference type="NCBI Taxonomy" id="2039234"/>
    <lineage>
        <taxon>Archaea</taxon>
        <taxon>Methanobacteriati</taxon>
        <taxon>Methanobacteriota</taxon>
        <taxon>Stenosarchaea group</taxon>
        <taxon>Halobacteria</taxon>
        <taxon>Halobacteriales</taxon>
        <taxon>Halobacteriaceae</taxon>
        <taxon>Halobacterium</taxon>
    </lineage>
</organism>
<dbReference type="Pfam" id="PF00497">
    <property type="entry name" value="SBP_bac_3"/>
    <property type="match status" value="1"/>
</dbReference>
<protein>
    <submittedName>
        <fullName evidence="5">Basic amino acid ABC transporter substrate-binding protein</fullName>
    </submittedName>
</protein>
<reference evidence="5 6" key="1">
    <citation type="journal article" date="2019" name="Int. J. Syst. Evol. Microbiol.">
        <title>The Global Catalogue of Microorganisms (GCM) 10K type strain sequencing project: providing services to taxonomists for standard genome sequencing and annotation.</title>
        <authorList>
            <consortium name="The Broad Institute Genomics Platform"/>
            <consortium name="The Broad Institute Genome Sequencing Center for Infectious Disease"/>
            <person name="Wu L."/>
            <person name="Ma J."/>
        </authorList>
    </citation>
    <scope>NUCLEOTIDE SEQUENCE [LARGE SCALE GENOMIC DNA]</scope>
    <source>
        <strain evidence="5 6">CGMCC 1.12562</strain>
    </source>
</reference>